<dbReference type="Proteomes" id="UP000481861">
    <property type="component" value="Unassembled WGS sequence"/>
</dbReference>
<feature type="compositionally biased region" description="Basic and acidic residues" evidence="1">
    <location>
        <begin position="1"/>
        <end position="16"/>
    </location>
</feature>
<proteinExistence type="predicted"/>
<dbReference type="EMBL" id="JAADJZ010000002">
    <property type="protein sequence ID" value="KAF2877730.1"/>
    <property type="molecule type" value="Genomic_DNA"/>
</dbReference>
<accession>A0A7C8IM77</accession>
<feature type="region of interest" description="Disordered" evidence="1">
    <location>
        <begin position="1"/>
        <end position="25"/>
    </location>
</feature>
<keyword evidence="3" id="KW-1185">Reference proteome</keyword>
<dbReference type="AlphaFoldDB" id="A0A7C8IM77"/>
<gene>
    <name evidence="2" type="ORF">BDV95DRAFT_614825</name>
</gene>
<protein>
    <submittedName>
        <fullName evidence="2">Uncharacterized protein</fullName>
    </submittedName>
</protein>
<comment type="caution">
    <text evidence="2">The sequence shown here is derived from an EMBL/GenBank/DDBJ whole genome shotgun (WGS) entry which is preliminary data.</text>
</comment>
<evidence type="ECO:0000313" key="2">
    <source>
        <dbReference type="EMBL" id="KAF2877730.1"/>
    </source>
</evidence>
<feature type="compositionally biased region" description="Basic and acidic residues" evidence="1">
    <location>
        <begin position="131"/>
        <end position="140"/>
    </location>
</feature>
<evidence type="ECO:0000256" key="1">
    <source>
        <dbReference type="SAM" id="MobiDB-lite"/>
    </source>
</evidence>
<name>A0A7C8IM77_9PLEO</name>
<evidence type="ECO:0000313" key="3">
    <source>
        <dbReference type="Proteomes" id="UP000481861"/>
    </source>
</evidence>
<reference evidence="2 3" key="1">
    <citation type="submission" date="2020-01" db="EMBL/GenBank/DDBJ databases">
        <authorList>
            <consortium name="DOE Joint Genome Institute"/>
            <person name="Haridas S."/>
            <person name="Albert R."/>
            <person name="Binder M."/>
            <person name="Bloem J."/>
            <person name="Labutti K."/>
            <person name="Salamov A."/>
            <person name="Andreopoulos B."/>
            <person name="Baker S.E."/>
            <person name="Barry K."/>
            <person name="Bills G."/>
            <person name="Bluhm B.H."/>
            <person name="Cannon C."/>
            <person name="Castanera R."/>
            <person name="Culley D.E."/>
            <person name="Daum C."/>
            <person name="Ezra D."/>
            <person name="Gonzalez J.B."/>
            <person name="Henrissat B."/>
            <person name="Kuo A."/>
            <person name="Liang C."/>
            <person name="Lipzen A."/>
            <person name="Lutzoni F."/>
            <person name="Magnuson J."/>
            <person name="Mondo S."/>
            <person name="Nolan M."/>
            <person name="Ohm R."/>
            <person name="Pangilinan J."/>
            <person name="Park H.-J.H."/>
            <person name="Ramirez L."/>
            <person name="Alfaro M."/>
            <person name="Sun H."/>
            <person name="Tritt A."/>
            <person name="Yoshinaga Y."/>
            <person name="Zwiers L.-H.L."/>
            <person name="Turgeon B.G."/>
            <person name="Goodwin S.B."/>
            <person name="Spatafora J.W."/>
            <person name="Crous P.W."/>
            <person name="Grigoriev I.V."/>
        </authorList>
    </citation>
    <scope>NUCLEOTIDE SEQUENCE [LARGE SCALE GENOMIC DNA]</scope>
    <source>
        <strain evidence="2 3">CBS 611.86</strain>
    </source>
</reference>
<feature type="region of interest" description="Disordered" evidence="1">
    <location>
        <begin position="114"/>
        <end position="153"/>
    </location>
</feature>
<organism evidence="2 3">
    <name type="scientific">Massariosphaeria phaeospora</name>
    <dbReference type="NCBI Taxonomy" id="100035"/>
    <lineage>
        <taxon>Eukaryota</taxon>
        <taxon>Fungi</taxon>
        <taxon>Dikarya</taxon>
        <taxon>Ascomycota</taxon>
        <taxon>Pezizomycotina</taxon>
        <taxon>Dothideomycetes</taxon>
        <taxon>Pleosporomycetidae</taxon>
        <taxon>Pleosporales</taxon>
        <taxon>Pleosporales incertae sedis</taxon>
        <taxon>Massariosphaeria</taxon>
    </lineage>
</organism>
<sequence>MAEVKRQRDLNVHTEEAEPPDSDLLEAQHGHGQLAVALRKSACEEYGHRDSRKVARQPHHSLAEDAPIDEELEQLERYLDLATRAQTIAYVDAAKYSNSGIEEVLGHEGAQVYTDAGEGGSKGEFDEDFTSESKENKYQDGEDAIETVKGNEN</sequence>